<proteinExistence type="predicted"/>
<feature type="domain" description="Protein-glutamine gamma-glutamyltransferase-like C-terminal" evidence="2">
    <location>
        <begin position="158"/>
        <end position="227"/>
    </location>
</feature>
<dbReference type="Pfam" id="PF13559">
    <property type="entry name" value="DUF4129"/>
    <property type="match status" value="1"/>
</dbReference>
<keyword evidence="1" id="KW-0472">Membrane</keyword>
<keyword evidence="1" id="KW-1133">Transmembrane helix</keyword>
<sequence>MSSRTLSRSAGAVVAAVLVLLFVAGLGAGSSLPPLVAFPERTVGIPPPSAAESNPYDVDLEDPVESEAELPLLPGVPDWVTDVLWFVALFVVLPTVVWVVARLVQQQLAIRARRAEAPHVAFDEEPLRVDAEELAGSFAETLFALRRGVDVDAAILACWRRLEDLVAATGTVRRPTQTADEFTVDVLSATRADDAALHRLAALYREAAFSAHALGDEDRDAALDALERLHVSLTAATR</sequence>
<dbReference type="InterPro" id="IPR025403">
    <property type="entry name" value="TgpA-like_C"/>
</dbReference>
<evidence type="ECO:0000313" key="3">
    <source>
        <dbReference type="EMBL" id="SDL22720.1"/>
    </source>
</evidence>
<keyword evidence="4" id="KW-1185">Reference proteome</keyword>
<gene>
    <name evidence="3" type="ORF">SAMN04488242_0848</name>
</gene>
<evidence type="ECO:0000259" key="2">
    <source>
        <dbReference type="Pfam" id="PF13559"/>
    </source>
</evidence>
<feature type="transmembrane region" description="Helical" evidence="1">
    <location>
        <begin position="83"/>
        <end position="104"/>
    </location>
</feature>
<reference evidence="3 4" key="1">
    <citation type="submission" date="2016-10" db="EMBL/GenBank/DDBJ databases">
        <authorList>
            <person name="de Groot N.N."/>
        </authorList>
    </citation>
    <scope>NUCLEOTIDE SEQUENCE [LARGE SCALE GENOMIC DNA]</scope>
    <source>
        <strain evidence="3 4">CGMCC 1.9159</strain>
    </source>
</reference>
<accession>A0A1G9IBV6</accession>
<dbReference type="EMBL" id="FNGP01000001">
    <property type="protein sequence ID" value="SDL22720.1"/>
    <property type="molecule type" value="Genomic_DNA"/>
</dbReference>
<dbReference type="Proteomes" id="UP000199475">
    <property type="component" value="Unassembled WGS sequence"/>
</dbReference>
<evidence type="ECO:0000256" key="1">
    <source>
        <dbReference type="SAM" id="Phobius"/>
    </source>
</evidence>
<evidence type="ECO:0000313" key="4">
    <source>
        <dbReference type="Proteomes" id="UP000199475"/>
    </source>
</evidence>
<organism evidence="3 4">
    <name type="scientific">Tessaracoccus oleiagri</name>
    <dbReference type="NCBI Taxonomy" id="686624"/>
    <lineage>
        <taxon>Bacteria</taxon>
        <taxon>Bacillati</taxon>
        <taxon>Actinomycetota</taxon>
        <taxon>Actinomycetes</taxon>
        <taxon>Propionibacteriales</taxon>
        <taxon>Propionibacteriaceae</taxon>
        <taxon>Tessaracoccus</taxon>
    </lineage>
</organism>
<name>A0A1G9IBV6_9ACTN</name>
<protein>
    <recommendedName>
        <fullName evidence="2">Protein-glutamine gamma-glutamyltransferase-like C-terminal domain-containing protein</fullName>
    </recommendedName>
</protein>
<dbReference type="RefSeq" id="WP_176761652.1">
    <property type="nucleotide sequence ID" value="NZ_FNGP01000001.1"/>
</dbReference>
<keyword evidence="1" id="KW-0812">Transmembrane</keyword>
<dbReference type="STRING" id="686624.SAMN04488242_0848"/>
<dbReference type="AlphaFoldDB" id="A0A1G9IBV6"/>